<dbReference type="EMBL" id="LR590481">
    <property type="protein sequence ID" value="VTQ93891.1"/>
    <property type="molecule type" value="Genomic_DNA"/>
</dbReference>
<gene>
    <name evidence="2" type="ORF">NCTC503_02207</name>
</gene>
<sequence length="310" mass="35558">MSKIKLTSALLVSATIFFNSVMVGATPVKDDNYKMALTQSNFKTNISEGIAKSQLNNFKNDPKSVEALKELEKNAVSYNSSQAYIRVIQDGCGNVKVDPKKYTEEEYELLEGQDKLLKLYDNKKITRSFPNKSENSWIRINLDGYEKSNGEYEFYLFYDWKKRPLCYFSDVLALGHDSNIYFNNSTARSHHESISIDLFEQEKAYVKDYKSSQSSHCKTSVNGIAFKFKIDKVSDVNKSMHRGYMTVKGGFTNSTTKAGNMEISYAHTQLAFDYNIQDAIEFLTSGNIKLKVKGYQDVISYSDVFYRRRR</sequence>
<dbReference type="Proteomes" id="UP000308489">
    <property type="component" value="Chromosome 1"/>
</dbReference>
<feature type="chain" id="PRO_5020581602" evidence="1">
    <location>
        <begin position="26"/>
        <end position="310"/>
    </location>
</feature>
<evidence type="ECO:0000256" key="1">
    <source>
        <dbReference type="SAM" id="SignalP"/>
    </source>
</evidence>
<feature type="signal peptide" evidence="1">
    <location>
        <begin position="1"/>
        <end position="25"/>
    </location>
</feature>
<evidence type="ECO:0000313" key="2">
    <source>
        <dbReference type="EMBL" id="VTQ93891.1"/>
    </source>
</evidence>
<dbReference type="OrthoDB" id="2676941at2"/>
<dbReference type="RefSeq" id="WP_138210760.1">
    <property type="nucleotide sequence ID" value="NZ_CBCRUQ010000002.1"/>
</dbReference>
<accession>A0A4U9RQR6</accession>
<keyword evidence="3" id="KW-1185">Reference proteome</keyword>
<protein>
    <submittedName>
        <fullName evidence="2">Uncharacterized protein</fullName>
    </submittedName>
</protein>
<proteinExistence type="predicted"/>
<keyword evidence="1" id="KW-0732">Signal</keyword>
<organism evidence="2 3">
    <name type="scientific">Hathewaya histolytica</name>
    <name type="common">Clostridium histolyticum</name>
    <dbReference type="NCBI Taxonomy" id="1498"/>
    <lineage>
        <taxon>Bacteria</taxon>
        <taxon>Bacillati</taxon>
        <taxon>Bacillota</taxon>
        <taxon>Clostridia</taxon>
        <taxon>Eubacteriales</taxon>
        <taxon>Clostridiaceae</taxon>
        <taxon>Hathewaya</taxon>
    </lineage>
</organism>
<dbReference type="AlphaFoldDB" id="A0A4U9RQR6"/>
<dbReference type="KEGG" id="hhw:NCTC503_02207"/>
<reference evidence="2 3" key="1">
    <citation type="submission" date="2019-05" db="EMBL/GenBank/DDBJ databases">
        <authorList>
            <consortium name="Pathogen Informatics"/>
        </authorList>
    </citation>
    <scope>NUCLEOTIDE SEQUENCE [LARGE SCALE GENOMIC DNA]</scope>
    <source>
        <strain evidence="2 3">NCTC503</strain>
    </source>
</reference>
<name>A0A4U9RQR6_HATHI</name>
<evidence type="ECO:0000313" key="3">
    <source>
        <dbReference type="Proteomes" id="UP000308489"/>
    </source>
</evidence>